<dbReference type="Gene3D" id="2.115.10.20">
    <property type="entry name" value="Glycosyl hydrolase domain, family 43"/>
    <property type="match status" value="2"/>
</dbReference>
<dbReference type="RefSeq" id="WP_046047974.1">
    <property type="nucleotide sequence ID" value="NZ_LACD01000022.1"/>
</dbReference>
<dbReference type="PANTHER" id="PTHR35279">
    <property type="match status" value="1"/>
</dbReference>
<dbReference type="PATRIC" id="fig|294.131.peg.2787"/>
<sequence>MKWHKLGVVWTPDGSLDWARTHAMGPIPYRLNDDVIRVYLTCLDDKGRGRPSYIDVSSSDPTRVLKVATTPLLDIGEPGTFDDNGLMALSLVPVDTRTVYMYYAGFELCVNARYRIFTGLAISHDGGETFERYSKVPILDRSDSERMFRCGSFVVKEADVFKMWYIAGSDWTELRGKLMPVYDLRYQESADGVTWSDRGILSMALTGDDEHGFGRPWIVRRDNGDYQMFYSIRRCSFAAYRLGYAESSDGVQWVRRDEEMGLDVSPTGVDAEAIMYSAVLSVGAKTYCFYNGNNFGEQGFCVAELIQ</sequence>
<dbReference type="SUPFAM" id="SSF75005">
    <property type="entry name" value="Arabinanase/levansucrase/invertase"/>
    <property type="match status" value="1"/>
</dbReference>
<proteinExistence type="predicted"/>
<dbReference type="EMBL" id="LACD01000022">
    <property type="protein sequence ID" value="KJZ41949.1"/>
    <property type="molecule type" value="Genomic_DNA"/>
</dbReference>
<reference evidence="1 2" key="1">
    <citation type="submission" date="2015-03" db="EMBL/GenBank/DDBJ databases">
        <title>Comparative genomics of Pseudomonas insights into diversity of traits involved in vanlence and defense.</title>
        <authorList>
            <person name="Qin Y."/>
        </authorList>
    </citation>
    <scope>NUCLEOTIDE SEQUENCE [LARGE SCALE GENOMIC DNA]</scope>
    <source>
        <strain evidence="1 2">C3</strain>
    </source>
</reference>
<evidence type="ECO:0000313" key="1">
    <source>
        <dbReference type="EMBL" id="KJZ41949.1"/>
    </source>
</evidence>
<accession>A0A0F4TCZ5</accession>
<gene>
    <name evidence="1" type="ORF">VC34_19500</name>
</gene>
<organism evidence="1 2">
    <name type="scientific">Pseudomonas fluorescens</name>
    <dbReference type="NCBI Taxonomy" id="294"/>
    <lineage>
        <taxon>Bacteria</taxon>
        <taxon>Pseudomonadati</taxon>
        <taxon>Pseudomonadota</taxon>
        <taxon>Gammaproteobacteria</taxon>
        <taxon>Pseudomonadales</taxon>
        <taxon>Pseudomonadaceae</taxon>
        <taxon>Pseudomonas</taxon>
    </lineage>
</organism>
<comment type="caution">
    <text evidence="1">The sequence shown here is derived from an EMBL/GenBank/DDBJ whole genome shotgun (WGS) entry which is preliminary data.</text>
</comment>
<dbReference type="Proteomes" id="UP000033500">
    <property type="component" value="Unassembled WGS sequence"/>
</dbReference>
<dbReference type="PANTHER" id="PTHR35279:SF1">
    <property type="entry name" value="ARABINANASE_LEVANSUCRASE_INVERTASE"/>
    <property type="match status" value="1"/>
</dbReference>
<name>A0A0F4TCZ5_PSEFL</name>
<evidence type="ECO:0008006" key="3">
    <source>
        <dbReference type="Google" id="ProtNLM"/>
    </source>
</evidence>
<protein>
    <recommendedName>
        <fullName evidence="3">Glycosyl hydrolase family 32 N-terminal domain-containing protein</fullName>
    </recommendedName>
</protein>
<dbReference type="InterPro" id="IPR023296">
    <property type="entry name" value="Glyco_hydro_beta-prop_sf"/>
</dbReference>
<dbReference type="AlphaFoldDB" id="A0A0F4TCZ5"/>
<evidence type="ECO:0000313" key="2">
    <source>
        <dbReference type="Proteomes" id="UP000033500"/>
    </source>
</evidence>